<dbReference type="Proteomes" id="UP000239469">
    <property type="component" value="Unassembled WGS sequence"/>
</dbReference>
<protein>
    <recommendedName>
        <fullName evidence="1">AAA domain-containing protein</fullName>
    </recommendedName>
</protein>
<dbReference type="AlphaFoldDB" id="A0A2S9WZG1"/>
<evidence type="ECO:0000259" key="1">
    <source>
        <dbReference type="Pfam" id="PF13614"/>
    </source>
</evidence>
<dbReference type="Pfam" id="PF13614">
    <property type="entry name" value="AAA_31"/>
    <property type="match status" value="1"/>
</dbReference>
<accession>A0A2S9WZG1</accession>
<dbReference type="OrthoDB" id="9808257at2"/>
<name>A0A2S9WZG1_9NEIS</name>
<evidence type="ECO:0000313" key="3">
    <source>
        <dbReference type="Proteomes" id="UP000239469"/>
    </source>
</evidence>
<dbReference type="CDD" id="cd02042">
    <property type="entry name" value="ParAB_family"/>
    <property type="match status" value="1"/>
</dbReference>
<reference evidence="2 3" key="1">
    <citation type="submission" date="2017-01" db="EMBL/GenBank/DDBJ databases">
        <title>New insights into the genetic diversity of Chromobacterium isolated from tropical freshwater lake.</title>
        <authorList>
            <person name="Santos A.B."/>
            <person name="Nascimento A.M."/>
            <person name="Da Silva P.C."/>
        </authorList>
    </citation>
    <scope>NUCLEOTIDE SEQUENCE [LARGE SCALE GENOMIC DNA]</scope>
    <source>
        <strain evidence="2 3">56AF</strain>
    </source>
</reference>
<dbReference type="InterPro" id="IPR027417">
    <property type="entry name" value="P-loop_NTPase"/>
</dbReference>
<dbReference type="EMBL" id="MTBD01000037">
    <property type="protein sequence ID" value="PRP68786.1"/>
    <property type="molecule type" value="Genomic_DNA"/>
</dbReference>
<proteinExistence type="predicted"/>
<organism evidence="2 3">
    <name type="scientific">Chromobacterium amazonense</name>
    <dbReference type="NCBI Taxonomy" id="1382803"/>
    <lineage>
        <taxon>Bacteria</taxon>
        <taxon>Pseudomonadati</taxon>
        <taxon>Pseudomonadota</taxon>
        <taxon>Betaproteobacteria</taxon>
        <taxon>Neisseriales</taxon>
        <taxon>Chromobacteriaceae</taxon>
        <taxon>Chromobacterium</taxon>
    </lineage>
</organism>
<dbReference type="Gene3D" id="3.40.50.300">
    <property type="entry name" value="P-loop containing nucleotide triphosphate hydrolases"/>
    <property type="match status" value="1"/>
</dbReference>
<dbReference type="PANTHER" id="PTHR13696">
    <property type="entry name" value="P-LOOP CONTAINING NUCLEOSIDE TRIPHOSPHATE HYDROLASE"/>
    <property type="match status" value="1"/>
</dbReference>
<evidence type="ECO:0000313" key="2">
    <source>
        <dbReference type="EMBL" id="PRP68786.1"/>
    </source>
</evidence>
<dbReference type="InterPro" id="IPR025669">
    <property type="entry name" value="AAA_dom"/>
</dbReference>
<dbReference type="SUPFAM" id="SSF52540">
    <property type="entry name" value="P-loop containing nucleoside triphosphate hydrolases"/>
    <property type="match status" value="1"/>
</dbReference>
<dbReference type="RefSeq" id="WP_106078028.1">
    <property type="nucleotide sequence ID" value="NZ_MTBD01000037.1"/>
</dbReference>
<gene>
    <name evidence="2" type="ORF">BUE93_20265</name>
</gene>
<sequence length="283" mass="31041">MATTSRTTIIAVTNHKGGVGKTSTCINLATAFARRGLTVLVCDLDGQANASLVIGKLHPSKVQVTIREVLLSGTPEVLTEAIHTDTNLEGVHLIYGSIRLLKIENDLRARVRPAEVLADKIKYLNDIYDIILIDCPPALNLLTHNALAASDYYLIPQPTGDQFGLYGMEDLIGTVSDIKAANPKLKLLGVLMMQHDNRKLVCKTMADTLRSKYSPVFEQTISHSTGVQQANMLKTSVIDLDRNNKVAKEYSKLSKEIISMIGLNDLNQISNEDDEDEEEAHSS</sequence>
<dbReference type="InterPro" id="IPR050678">
    <property type="entry name" value="DNA_Partitioning_ATPase"/>
</dbReference>
<feature type="domain" description="AAA" evidence="1">
    <location>
        <begin position="8"/>
        <end position="186"/>
    </location>
</feature>
<dbReference type="PANTHER" id="PTHR13696:SF99">
    <property type="entry name" value="COBYRINIC ACID AC-DIAMIDE SYNTHASE"/>
    <property type="match status" value="1"/>
</dbReference>
<comment type="caution">
    <text evidence="2">The sequence shown here is derived from an EMBL/GenBank/DDBJ whole genome shotgun (WGS) entry which is preliminary data.</text>
</comment>